<dbReference type="Proteomes" id="UP001642409">
    <property type="component" value="Unassembled WGS sequence"/>
</dbReference>
<evidence type="ECO:0000313" key="1">
    <source>
        <dbReference type="EMBL" id="CAI9977754.1"/>
    </source>
</evidence>
<dbReference type="AlphaFoldDB" id="A0AA86V259"/>
<organism evidence="1">
    <name type="scientific">Hexamita inflata</name>
    <dbReference type="NCBI Taxonomy" id="28002"/>
    <lineage>
        <taxon>Eukaryota</taxon>
        <taxon>Metamonada</taxon>
        <taxon>Diplomonadida</taxon>
        <taxon>Hexamitidae</taxon>
        <taxon>Hexamitinae</taxon>
        <taxon>Hexamita</taxon>
    </lineage>
</organism>
<sequence>MLIYVIQLFPLAPSRNKPRLQPQYNPILWFFKLNHGEDTGCKRPKWKLIQIRFGVYRRHGRSHNSRQNPTNYQRNDCFVQRNVFRSKYRKMRVHSPQLLQQIRNRELFRLLEKQRNHWQNKSRTISKRNSMDTQNQTFQTRINFYSSANASQAPVITDLSSMSRNTALRTSSFIKKLTSS</sequence>
<gene>
    <name evidence="2" type="ORF">HINF_LOCUS35044</name>
    <name evidence="1" type="ORF">HINF_LOCUS65399</name>
</gene>
<evidence type="ECO:0000313" key="2">
    <source>
        <dbReference type="EMBL" id="CAL6033600.1"/>
    </source>
</evidence>
<reference evidence="1" key="1">
    <citation type="submission" date="2023-06" db="EMBL/GenBank/DDBJ databases">
        <authorList>
            <person name="Kurt Z."/>
        </authorList>
    </citation>
    <scope>NUCLEOTIDE SEQUENCE</scope>
</reference>
<comment type="caution">
    <text evidence="1">The sequence shown here is derived from an EMBL/GenBank/DDBJ whole genome shotgun (WGS) entry which is preliminary data.</text>
</comment>
<accession>A0AA86V259</accession>
<evidence type="ECO:0000313" key="3">
    <source>
        <dbReference type="Proteomes" id="UP001642409"/>
    </source>
</evidence>
<name>A0AA86V259_9EUKA</name>
<dbReference type="EMBL" id="CATOUU010001180">
    <property type="protein sequence ID" value="CAI9977754.1"/>
    <property type="molecule type" value="Genomic_DNA"/>
</dbReference>
<proteinExistence type="predicted"/>
<reference evidence="2 3" key="2">
    <citation type="submission" date="2024-07" db="EMBL/GenBank/DDBJ databases">
        <authorList>
            <person name="Akdeniz Z."/>
        </authorList>
    </citation>
    <scope>NUCLEOTIDE SEQUENCE [LARGE SCALE GENOMIC DNA]</scope>
</reference>
<dbReference type="EMBL" id="CAXDID020000126">
    <property type="protein sequence ID" value="CAL6033600.1"/>
    <property type="molecule type" value="Genomic_DNA"/>
</dbReference>
<keyword evidence="3" id="KW-1185">Reference proteome</keyword>
<protein>
    <submittedName>
        <fullName evidence="2">Hypothetical_protein</fullName>
    </submittedName>
</protein>